<dbReference type="Proteomes" id="UP000053881">
    <property type="component" value="Unassembled WGS sequence"/>
</dbReference>
<dbReference type="AlphaFoldDB" id="A0A0Q9XV49"/>
<proteinExistence type="predicted"/>
<dbReference type="PATRIC" id="fig|217031.4.peg.3830"/>
<sequence>MNIVFILIKDLSSFLNTLFEKVASIADFRCDGLFLKFNHKKVSNYDQTLYMHIEDNNDQTLYMHIEDNRKLRL</sequence>
<evidence type="ECO:0000313" key="2">
    <source>
        <dbReference type="Proteomes" id="UP000053881"/>
    </source>
</evidence>
<dbReference type="EMBL" id="LGPB01000091">
    <property type="protein sequence ID" value="KRG12556.1"/>
    <property type="molecule type" value="Genomic_DNA"/>
</dbReference>
<protein>
    <submittedName>
        <fullName evidence="1">Uncharacterized protein</fullName>
    </submittedName>
</protein>
<reference evidence="1 2" key="1">
    <citation type="submission" date="2015-06" db="EMBL/GenBank/DDBJ databases">
        <title>Genome sequencing project of Bacillus galactosidilyticus PL133.</title>
        <authorList>
            <person name="Gaiero J."/>
            <person name="Nicol R."/>
            <person name="Habash M."/>
        </authorList>
    </citation>
    <scope>NUCLEOTIDE SEQUENCE [LARGE SCALE GENOMIC DNA]</scope>
    <source>
        <strain evidence="1 2">PL133</strain>
    </source>
</reference>
<comment type="caution">
    <text evidence="1">The sequence shown here is derived from an EMBL/GenBank/DDBJ whole genome shotgun (WGS) entry which is preliminary data.</text>
</comment>
<organism evidence="1 2">
    <name type="scientific">Lederbergia galactosidilytica</name>
    <dbReference type="NCBI Taxonomy" id="217031"/>
    <lineage>
        <taxon>Bacteria</taxon>
        <taxon>Bacillati</taxon>
        <taxon>Bacillota</taxon>
        <taxon>Bacilli</taxon>
        <taxon>Bacillales</taxon>
        <taxon>Bacillaceae</taxon>
        <taxon>Lederbergia</taxon>
    </lineage>
</organism>
<gene>
    <name evidence="1" type="ORF">ACA29_11510</name>
</gene>
<evidence type="ECO:0000313" key="1">
    <source>
        <dbReference type="EMBL" id="KRG12556.1"/>
    </source>
</evidence>
<name>A0A0Q9XV49_9BACI</name>
<accession>A0A0Q9XV49</accession>